<feature type="compositionally biased region" description="Basic and acidic residues" evidence="1">
    <location>
        <begin position="158"/>
        <end position="178"/>
    </location>
</feature>
<feature type="compositionally biased region" description="Basic residues" evidence="1">
    <location>
        <begin position="35"/>
        <end position="56"/>
    </location>
</feature>
<feature type="non-terminal residue" evidence="2">
    <location>
        <position position="275"/>
    </location>
</feature>
<gene>
    <name evidence="2" type="ORF">AVDCRST_MAG30-1475</name>
</gene>
<protein>
    <submittedName>
        <fullName evidence="2">Histidinol-phosphatase</fullName>
        <ecNumber evidence="2">3.1.3.15</ecNumber>
    </submittedName>
</protein>
<dbReference type="GO" id="GO:0004401">
    <property type="term" value="F:histidinol-phosphatase activity"/>
    <property type="evidence" value="ECO:0007669"/>
    <property type="project" value="UniProtKB-EC"/>
</dbReference>
<dbReference type="EMBL" id="CADCVS010000206">
    <property type="protein sequence ID" value="CAA9492900.1"/>
    <property type="molecule type" value="Genomic_DNA"/>
</dbReference>
<feature type="region of interest" description="Disordered" evidence="1">
    <location>
        <begin position="1"/>
        <end position="275"/>
    </location>
</feature>
<sequence length="275" mass="30507">AHRLPRPPAPGRARHARRALLHARQRGALPDGGRRARGRGAGRRGAHLPLHRRPRRLAAPVLADPRARRPRPLLPLRPRGDRPAARHRGGLRRGARGPPREPPRGARVGLRGRLGALPARPLDRHGGLLRVGRRPLRRPGVAPLLRDARRGRAHGALRHHEPPRPREGVGSRRADARGRPAPLLRAGGRGVRRRRRGGRGVHRRAAQAGRRDLPVAAVPRDGRRRGLPDRPVERRAHARAARLPLRGRARAPRRGRRPRARRLRAPLAPPGADRV</sequence>
<feature type="compositionally biased region" description="Basic residues" evidence="1">
    <location>
        <begin position="12"/>
        <end position="25"/>
    </location>
</feature>
<keyword evidence="2" id="KW-0378">Hydrolase</keyword>
<proteinExistence type="predicted"/>
<feature type="compositionally biased region" description="Pro residues" evidence="1">
    <location>
        <begin position="1"/>
        <end position="10"/>
    </location>
</feature>
<feature type="compositionally biased region" description="Basic residues" evidence="1">
    <location>
        <begin position="190"/>
        <end position="205"/>
    </location>
</feature>
<dbReference type="AlphaFoldDB" id="A0A6J4SGD1"/>
<evidence type="ECO:0000313" key="2">
    <source>
        <dbReference type="EMBL" id="CAA9492900.1"/>
    </source>
</evidence>
<dbReference type="EC" id="3.1.3.15" evidence="2"/>
<reference evidence="2" key="1">
    <citation type="submission" date="2020-02" db="EMBL/GenBank/DDBJ databases">
        <authorList>
            <person name="Meier V. D."/>
        </authorList>
    </citation>
    <scope>NUCLEOTIDE SEQUENCE</scope>
    <source>
        <strain evidence="2">AVDCRST_MAG30</strain>
    </source>
</reference>
<accession>A0A6J4SGD1</accession>
<feature type="compositionally biased region" description="Low complexity" evidence="1">
    <location>
        <begin position="105"/>
        <end position="120"/>
    </location>
</feature>
<feature type="non-terminal residue" evidence="2">
    <location>
        <position position="1"/>
    </location>
</feature>
<organism evidence="2">
    <name type="scientific">uncultured Solirubrobacteraceae bacterium</name>
    <dbReference type="NCBI Taxonomy" id="1162706"/>
    <lineage>
        <taxon>Bacteria</taxon>
        <taxon>Bacillati</taxon>
        <taxon>Actinomycetota</taxon>
        <taxon>Thermoleophilia</taxon>
        <taxon>Solirubrobacterales</taxon>
        <taxon>Solirubrobacteraceae</taxon>
        <taxon>environmental samples</taxon>
    </lineage>
</organism>
<feature type="compositionally biased region" description="Basic residues" evidence="1">
    <location>
        <begin position="85"/>
        <end position="95"/>
    </location>
</feature>
<evidence type="ECO:0000256" key="1">
    <source>
        <dbReference type="SAM" id="MobiDB-lite"/>
    </source>
</evidence>
<name>A0A6J4SGD1_9ACTN</name>
<feature type="compositionally biased region" description="Basic and acidic residues" evidence="1">
    <location>
        <begin position="220"/>
        <end position="235"/>
    </location>
</feature>
<feature type="compositionally biased region" description="Basic residues" evidence="1">
    <location>
        <begin position="236"/>
        <end position="264"/>
    </location>
</feature>